<accession>A0AAU8HW91</accession>
<evidence type="ECO:0000259" key="2">
    <source>
        <dbReference type="Pfam" id="PF01551"/>
    </source>
</evidence>
<keyword evidence="1" id="KW-0732">Signal</keyword>
<reference evidence="3" key="2">
    <citation type="submission" date="2024-06" db="EMBL/GenBank/DDBJ databases">
        <authorList>
            <person name="Petrova K.O."/>
            <person name="Toshchakov S.V."/>
            <person name="Boltjanskaja Y.V."/>
            <person name="Kevbrin V.V."/>
        </authorList>
    </citation>
    <scope>NUCLEOTIDE SEQUENCE</scope>
    <source>
        <strain evidence="3">Z-710</strain>
    </source>
</reference>
<dbReference type="EC" id="3.4.-.-" evidence="3"/>
<dbReference type="SUPFAM" id="SSF51261">
    <property type="entry name" value="Duplicated hybrid motif"/>
    <property type="match status" value="1"/>
</dbReference>
<feature type="signal peptide" evidence="1">
    <location>
        <begin position="1"/>
        <end position="27"/>
    </location>
</feature>
<dbReference type="Pfam" id="PF01551">
    <property type="entry name" value="Peptidase_M23"/>
    <property type="match status" value="1"/>
</dbReference>
<name>A0AAU8HW91_9FIRM</name>
<feature type="domain" description="M23ase beta-sheet core" evidence="2">
    <location>
        <begin position="118"/>
        <end position="208"/>
    </location>
</feature>
<dbReference type="GO" id="GO:0004222">
    <property type="term" value="F:metalloendopeptidase activity"/>
    <property type="evidence" value="ECO:0007669"/>
    <property type="project" value="TreeGrafter"/>
</dbReference>
<evidence type="ECO:0000313" key="3">
    <source>
        <dbReference type="EMBL" id="XCI29636.1"/>
    </source>
</evidence>
<dbReference type="AlphaFoldDB" id="A0AAU8HW91"/>
<reference evidence="3" key="1">
    <citation type="journal article" date="2018" name="Antonie Van Leeuwenhoek">
        <title>Proteinivorax hydrogeniformans sp. nov., an anaerobic, haloalkaliphilic bacterium fermenting proteinaceous compounds with high hydrogen production.</title>
        <authorList>
            <person name="Boltyanskaya Y."/>
            <person name="Detkova E."/>
            <person name="Pimenov N."/>
            <person name="Kevbrin V."/>
        </authorList>
    </citation>
    <scope>NUCLEOTIDE SEQUENCE</scope>
    <source>
        <strain evidence="3">Z-710</strain>
    </source>
</reference>
<dbReference type="InterPro" id="IPR050570">
    <property type="entry name" value="Cell_wall_metabolism_enzyme"/>
</dbReference>
<protein>
    <submittedName>
        <fullName evidence="3">M23 family metallopeptidase</fullName>
        <ecNumber evidence="3">3.4.-.-</ecNumber>
    </submittedName>
</protein>
<dbReference type="RefSeq" id="WP_353894184.1">
    <property type="nucleotide sequence ID" value="NZ_CP159485.1"/>
</dbReference>
<dbReference type="InterPro" id="IPR011055">
    <property type="entry name" value="Dup_hybrid_motif"/>
</dbReference>
<dbReference type="CDD" id="cd12797">
    <property type="entry name" value="M23_peptidase"/>
    <property type="match status" value="1"/>
</dbReference>
<keyword evidence="3" id="KW-0378">Hydrolase</keyword>
<dbReference type="InterPro" id="IPR016047">
    <property type="entry name" value="M23ase_b-sheet_dom"/>
</dbReference>
<dbReference type="Gene3D" id="2.70.70.10">
    <property type="entry name" value="Glucose Permease (Domain IIA)"/>
    <property type="match status" value="1"/>
</dbReference>
<dbReference type="EMBL" id="CP159485">
    <property type="protein sequence ID" value="XCI29636.1"/>
    <property type="molecule type" value="Genomic_DNA"/>
</dbReference>
<dbReference type="PANTHER" id="PTHR21666:SF285">
    <property type="entry name" value="M23 FAMILY METALLOPEPTIDASE"/>
    <property type="match status" value="1"/>
</dbReference>
<feature type="chain" id="PRO_5043840524" evidence="1">
    <location>
        <begin position="28"/>
        <end position="242"/>
    </location>
</feature>
<evidence type="ECO:0000256" key="1">
    <source>
        <dbReference type="SAM" id="SignalP"/>
    </source>
</evidence>
<proteinExistence type="predicted"/>
<dbReference type="PANTHER" id="PTHR21666">
    <property type="entry name" value="PEPTIDASE-RELATED"/>
    <property type="match status" value="1"/>
</dbReference>
<sequence length="242" mass="27311">MIIKRLGRNVCLALVLALSIFINFGCASNEQGFDEDFSRYYVGDPLYVQFPFKAGGTYYISQGGHHQSQNYHYWNERYRDLGIYSSMRYAVDIHMIGEAGIDRDVSNPSTLEDFTMFGVTIYSPVDGVVAYVEDGNQDMPPGQRDDENHMGNYLVIEAKGVMVTMLHLKEGSIQVNEGQQIKQGQPIAKVGKSGMSTVPHLHIQATKEDVWYKEPVPMLFDGEFLIRGDKIKIDCSYKDLEG</sequence>
<gene>
    <name evidence="3" type="ORF">PRVXH_000966</name>
</gene>
<organism evidence="3">
    <name type="scientific">Proteinivorax hydrogeniformans</name>
    <dbReference type="NCBI Taxonomy" id="1826727"/>
    <lineage>
        <taxon>Bacteria</taxon>
        <taxon>Bacillati</taxon>
        <taxon>Bacillota</taxon>
        <taxon>Clostridia</taxon>
        <taxon>Eubacteriales</taxon>
        <taxon>Proteinivoracaceae</taxon>
        <taxon>Proteinivorax</taxon>
    </lineage>
</organism>